<sequence>MKNDIFKTDGLNWSYSRISGSFLLYREVEPTPQHSHNTPPQIPENNEFILRSVRPNTQLIPGGLAKRTMTVEGSCGTKFRLINYFYPNHVQHHYDTTLSINSNSHAALHTPRQDALLRRYYNHPLEPANSRDATPPLAVMSPSSPVFHSMHRRKSSVMNHQPVLFSQPRIPSNQSNTPHNGRLSILQSSTLHFNPPPPFPQHQHPLLHEVASDYLSTRFQTQVQKYGGTLLRRKSFEYLSNHPYWSATPILEPIRTYSAPHIT</sequence>
<accession>A0A507EXL7</accession>
<proteinExistence type="predicted"/>
<dbReference type="Pfam" id="PF09729">
    <property type="entry name" value="Gti1_Pac2"/>
    <property type="match status" value="1"/>
</dbReference>
<dbReference type="InterPro" id="IPR018608">
    <property type="entry name" value="Gti1/Pac2"/>
</dbReference>
<protein>
    <submittedName>
        <fullName evidence="1">Uncharacterized protein</fullName>
    </submittedName>
</protein>
<keyword evidence="2" id="KW-1185">Reference proteome</keyword>
<dbReference type="EMBL" id="QEAP01000373">
    <property type="protein sequence ID" value="TPX67976.1"/>
    <property type="molecule type" value="Genomic_DNA"/>
</dbReference>
<dbReference type="AlphaFoldDB" id="A0A507EXL7"/>
<reference evidence="1 2" key="1">
    <citation type="journal article" date="2019" name="Sci. Rep.">
        <title>Comparative genomics of chytrid fungi reveal insights into the obligate biotrophic and pathogenic lifestyle of Synchytrium endobioticum.</title>
        <authorList>
            <person name="van de Vossenberg B.T.L.H."/>
            <person name="Warris S."/>
            <person name="Nguyen H.D.T."/>
            <person name="van Gent-Pelzer M.P.E."/>
            <person name="Joly D.L."/>
            <person name="van de Geest H.C."/>
            <person name="Bonants P.J.M."/>
            <person name="Smith D.S."/>
            <person name="Levesque C.A."/>
            <person name="van der Lee T.A.J."/>
        </authorList>
    </citation>
    <scope>NUCLEOTIDE SEQUENCE [LARGE SCALE GENOMIC DNA]</scope>
    <source>
        <strain evidence="1 2">CBS 675.73</strain>
    </source>
</reference>
<comment type="caution">
    <text evidence="1">The sequence shown here is derived from an EMBL/GenBank/DDBJ whole genome shotgun (WGS) entry which is preliminary data.</text>
</comment>
<dbReference type="Proteomes" id="UP000320333">
    <property type="component" value="Unassembled WGS sequence"/>
</dbReference>
<gene>
    <name evidence="1" type="ORF">CcCBS67573_g07346</name>
</gene>
<evidence type="ECO:0000313" key="2">
    <source>
        <dbReference type="Proteomes" id="UP000320333"/>
    </source>
</evidence>
<name>A0A507EXL7_9FUNG</name>
<organism evidence="1 2">
    <name type="scientific">Chytriomyces confervae</name>
    <dbReference type="NCBI Taxonomy" id="246404"/>
    <lineage>
        <taxon>Eukaryota</taxon>
        <taxon>Fungi</taxon>
        <taxon>Fungi incertae sedis</taxon>
        <taxon>Chytridiomycota</taxon>
        <taxon>Chytridiomycota incertae sedis</taxon>
        <taxon>Chytridiomycetes</taxon>
        <taxon>Chytridiales</taxon>
        <taxon>Chytriomycetaceae</taxon>
        <taxon>Chytriomyces</taxon>
    </lineage>
</organism>
<evidence type="ECO:0000313" key="1">
    <source>
        <dbReference type="EMBL" id="TPX67976.1"/>
    </source>
</evidence>
<dbReference type="OrthoDB" id="5572844at2759"/>